<dbReference type="AlphaFoldDB" id="A0A6U3TM06"/>
<dbReference type="Pfam" id="PF04134">
    <property type="entry name" value="DCC1-like"/>
    <property type="match status" value="1"/>
</dbReference>
<reference evidence="2" key="1">
    <citation type="submission" date="2021-01" db="EMBL/GenBank/DDBJ databases">
        <authorList>
            <person name="Corre E."/>
            <person name="Pelletier E."/>
            <person name="Niang G."/>
            <person name="Scheremetjew M."/>
            <person name="Finn R."/>
            <person name="Kale V."/>
            <person name="Holt S."/>
            <person name="Cochrane G."/>
            <person name="Meng A."/>
            <person name="Brown T."/>
            <person name="Cohen L."/>
        </authorList>
    </citation>
    <scope>NUCLEOTIDE SEQUENCE</scope>
    <source>
        <strain evidence="2">Pop2</strain>
    </source>
</reference>
<proteinExistence type="predicted"/>
<dbReference type="PANTHER" id="PTHR33639:SF2">
    <property type="entry name" value="DUF393 DOMAIN-CONTAINING PROTEIN"/>
    <property type="match status" value="1"/>
</dbReference>
<dbReference type="InterPro" id="IPR007263">
    <property type="entry name" value="DCC1-like"/>
</dbReference>
<feature type="signal peptide" evidence="1">
    <location>
        <begin position="1"/>
        <end position="22"/>
    </location>
</feature>
<evidence type="ECO:0000256" key="1">
    <source>
        <dbReference type="SAM" id="SignalP"/>
    </source>
</evidence>
<protein>
    <recommendedName>
        <fullName evidence="4">DUF393 domain-containing protein</fullName>
    </recommendedName>
</protein>
<dbReference type="EMBL" id="HBGN01031651">
    <property type="protein sequence ID" value="CAD9348448.1"/>
    <property type="molecule type" value="Transcribed_RNA"/>
</dbReference>
<keyword evidence="1" id="KW-0732">Signal</keyword>
<dbReference type="InterPro" id="IPR052927">
    <property type="entry name" value="DCC_oxidoreductase"/>
</dbReference>
<sequence>MREMARLLVAALCLSYAMKNEALTLQTSPKASCPSYQSKLFHPHPTKQTTSLYNSPASSETPSSVSYYSAPSIFTPTDSRPIVLFDGNCNLCSWAVQLILDNDRAIIDERGELRVAALQSRVGLLLLDRMPPSVREKVLSSSSSSDDEEGGEEKYKSIVVCDQNKTFLNSNAVLRIGRALKFPFRPLALLAYIVPSFMRDFIYGIVSKNRKKWFGTRADCRLWDDNWDLRFVDDDILGGEGSSNSDPFADPNAPKSASVKEELKVEVGDRVRVISEQPIVLRGVRSHPDGLCVSGCIGTVTKKPDDDGDGDSMISVDFKEHELFGEDTTVTSETFSTSIAKDNLIQV</sequence>
<evidence type="ECO:0000313" key="2">
    <source>
        <dbReference type="EMBL" id="CAD9348446.1"/>
    </source>
</evidence>
<organism evidence="2">
    <name type="scientific">Ditylum brightwellii</name>
    <dbReference type="NCBI Taxonomy" id="49249"/>
    <lineage>
        <taxon>Eukaryota</taxon>
        <taxon>Sar</taxon>
        <taxon>Stramenopiles</taxon>
        <taxon>Ochrophyta</taxon>
        <taxon>Bacillariophyta</taxon>
        <taxon>Mediophyceae</taxon>
        <taxon>Lithodesmiophycidae</taxon>
        <taxon>Lithodesmiales</taxon>
        <taxon>Lithodesmiaceae</taxon>
        <taxon>Ditylum</taxon>
    </lineage>
</organism>
<feature type="chain" id="PRO_5036393881" description="DUF393 domain-containing protein" evidence="1">
    <location>
        <begin position="23"/>
        <end position="347"/>
    </location>
</feature>
<name>A0A6U3TM06_9STRA</name>
<dbReference type="GO" id="GO:0015035">
    <property type="term" value="F:protein-disulfide reductase activity"/>
    <property type="evidence" value="ECO:0007669"/>
    <property type="project" value="InterPro"/>
</dbReference>
<dbReference type="PANTHER" id="PTHR33639">
    <property type="entry name" value="THIOL-DISULFIDE OXIDOREDUCTASE DCC"/>
    <property type="match status" value="1"/>
</dbReference>
<dbReference type="EMBL" id="HBGN01031650">
    <property type="protein sequence ID" value="CAD9348446.1"/>
    <property type="molecule type" value="Transcribed_RNA"/>
</dbReference>
<evidence type="ECO:0000313" key="3">
    <source>
        <dbReference type="EMBL" id="CAD9348448.1"/>
    </source>
</evidence>
<evidence type="ECO:0008006" key="4">
    <source>
        <dbReference type="Google" id="ProtNLM"/>
    </source>
</evidence>
<gene>
    <name evidence="2" type="ORF">DBRI1063_LOCUS20421</name>
    <name evidence="3" type="ORF">DBRI1063_LOCUS20422</name>
</gene>
<accession>A0A6U3TM06</accession>